<dbReference type="InterPro" id="IPR036005">
    <property type="entry name" value="Creatinase/aminopeptidase-like"/>
</dbReference>
<reference evidence="1 2" key="1">
    <citation type="journal article" date="2018" name="PLoS ONE">
        <title>The draft genome of Kipferlia bialata reveals reductive genome evolution in fornicate parasites.</title>
        <authorList>
            <person name="Tanifuji G."/>
            <person name="Takabayashi S."/>
            <person name="Kume K."/>
            <person name="Takagi M."/>
            <person name="Nakayama T."/>
            <person name="Kamikawa R."/>
            <person name="Inagaki Y."/>
            <person name="Hashimoto T."/>
        </authorList>
    </citation>
    <scope>NUCLEOTIDE SEQUENCE [LARGE SCALE GENOMIC DNA]</scope>
    <source>
        <strain evidence="1">NY0173</strain>
    </source>
</reference>
<gene>
    <name evidence="1" type="ORF">KIPB_006482</name>
</gene>
<protein>
    <submittedName>
        <fullName evidence="1">Uncharacterized protein</fullName>
    </submittedName>
</protein>
<evidence type="ECO:0000313" key="2">
    <source>
        <dbReference type="Proteomes" id="UP000265618"/>
    </source>
</evidence>
<sequence length="49" mass="5520">AVIRQWQEECGGCRLEDVIIVTEGEPRILPAAPKELADIYAIRDKVVQK</sequence>
<keyword evidence="2" id="KW-1185">Reference proteome</keyword>
<dbReference type="AlphaFoldDB" id="A0A391NMC6"/>
<comment type="caution">
    <text evidence="1">The sequence shown here is derived from an EMBL/GenBank/DDBJ whole genome shotgun (WGS) entry which is preliminary data.</text>
</comment>
<dbReference type="Gene3D" id="3.90.230.10">
    <property type="entry name" value="Creatinase/methionine aminopeptidase superfamily"/>
    <property type="match status" value="1"/>
</dbReference>
<dbReference type="EMBL" id="BDIP01001669">
    <property type="protein sequence ID" value="GCA62897.1"/>
    <property type="molecule type" value="Genomic_DNA"/>
</dbReference>
<name>A0A391NMC6_9EUKA</name>
<proteinExistence type="predicted"/>
<dbReference type="Proteomes" id="UP000265618">
    <property type="component" value="Unassembled WGS sequence"/>
</dbReference>
<feature type="non-terminal residue" evidence="1">
    <location>
        <position position="1"/>
    </location>
</feature>
<organism evidence="1 2">
    <name type="scientific">Kipferlia bialata</name>
    <dbReference type="NCBI Taxonomy" id="797122"/>
    <lineage>
        <taxon>Eukaryota</taxon>
        <taxon>Metamonada</taxon>
        <taxon>Carpediemonas-like organisms</taxon>
        <taxon>Kipferlia</taxon>
    </lineage>
</organism>
<evidence type="ECO:0000313" key="1">
    <source>
        <dbReference type="EMBL" id="GCA62897.1"/>
    </source>
</evidence>
<accession>A0A391NMC6</accession>